<organism evidence="1 2">
    <name type="scientific">Jeotgalibacillus malaysiensis</name>
    <dbReference type="NCBI Taxonomy" id="1508404"/>
    <lineage>
        <taxon>Bacteria</taxon>
        <taxon>Bacillati</taxon>
        <taxon>Bacillota</taxon>
        <taxon>Bacilli</taxon>
        <taxon>Bacillales</taxon>
        <taxon>Caryophanaceae</taxon>
        <taxon>Jeotgalibacillus</taxon>
    </lineage>
</organism>
<reference evidence="1 2" key="1">
    <citation type="submission" date="2014-08" db="EMBL/GenBank/DDBJ databases">
        <title>Complete genome of a marine bacteria Jeotgalibacillus malaysiensis.</title>
        <authorList>
            <person name="Yaakop A.S."/>
            <person name="Chan K.-G."/>
            <person name="Goh K.M."/>
        </authorList>
    </citation>
    <scope>NUCLEOTIDE SEQUENCE [LARGE SCALE GENOMIC DNA]</scope>
    <source>
        <strain evidence="1 2">D5</strain>
    </source>
</reference>
<accession>A0A0B5APD1</accession>
<dbReference type="STRING" id="1508404.JMA_10310"/>
<sequence length="51" mass="5862">MGTIKLRIAKEGVLKMNKCNFEAELTNKSNNKKHYCTDSAYPFTLICELNH</sequence>
<evidence type="ECO:0000313" key="2">
    <source>
        <dbReference type="Proteomes" id="UP000031449"/>
    </source>
</evidence>
<gene>
    <name evidence="1" type="ORF">JMA_10310</name>
</gene>
<dbReference type="BioCyc" id="JESP1508404:G14D9-10263-MONOMER"/>
<dbReference type="HOGENOM" id="CLU_3099734_0_0_9"/>
<dbReference type="KEGG" id="jeo:JMA_10310"/>
<protein>
    <submittedName>
        <fullName evidence="1">Uncharacterized protein</fullName>
    </submittedName>
</protein>
<name>A0A0B5APD1_9BACL</name>
<dbReference type="EMBL" id="CP009416">
    <property type="protein sequence ID" value="AJD90348.1"/>
    <property type="molecule type" value="Genomic_DNA"/>
</dbReference>
<proteinExistence type="predicted"/>
<evidence type="ECO:0000313" key="1">
    <source>
        <dbReference type="EMBL" id="AJD90348.1"/>
    </source>
</evidence>
<keyword evidence="2" id="KW-1185">Reference proteome</keyword>
<dbReference type="Proteomes" id="UP000031449">
    <property type="component" value="Chromosome"/>
</dbReference>
<dbReference type="AlphaFoldDB" id="A0A0B5APD1"/>